<dbReference type="EMBL" id="CP003642">
    <property type="protein sequence ID" value="AFZ26665.1"/>
    <property type="molecule type" value="Genomic_DNA"/>
</dbReference>
<dbReference type="Proteomes" id="UP000010475">
    <property type="component" value="Chromosome"/>
</dbReference>
<dbReference type="HOGENOM" id="CLU_2860241_0_0_3"/>
<evidence type="ECO:0000256" key="1">
    <source>
        <dbReference type="SAM" id="Phobius"/>
    </source>
</evidence>
<dbReference type="KEGG" id="csg:Cylst_4592"/>
<accession>K9X205</accession>
<keyword evidence="1" id="KW-0812">Transmembrane</keyword>
<protein>
    <submittedName>
        <fullName evidence="2">Uncharacterized protein</fullName>
    </submittedName>
</protein>
<feature type="transmembrane region" description="Helical" evidence="1">
    <location>
        <begin position="18"/>
        <end position="37"/>
    </location>
</feature>
<evidence type="ECO:0000313" key="3">
    <source>
        <dbReference type="Proteomes" id="UP000010475"/>
    </source>
</evidence>
<dbReference type="AlphaFoldDB" id="K9X205"/>
<dbReference type="OrthoDB" id="508258at2"/>
<keyword evidence="3" id="KW-1185">Reference proteome</keyword>
<keyword evidence="1" id="KW-0472">Membrane</keyword>
<reference evidence="2 3" key="1">
    <citation type="submission" date="2012-06" db="EMBL/GenBank/DDBJ databases">
        <title>Finished chromosome of genome of Cylindrospermum stagnale PCC 7417.</title>
        <authorList>
            <consortium name="US DOE Joint Genome Institute"/>
            <person name="Gugger M."/>
            <person name="Coursin T."/>
            <person name="Rippka R."/>
            <person name="Tandeau De Marsac N."/>
            <person name="Huntemann M."/>
            <person name="Wei C.-L."/>
            <person name="Han J."/>
            <person name="Detter J.C."/>
            <person name="Han C."/>
            <person name="Tapia R."/>
            <person name="Chen A."/>
            <person name="Kyrpides N."/>
            <person name="Mavromatis K."/>
            <person name="Markowitz V."/>
            <person name="Szeto E."/>
            <person name="Ivanova N."/>
            <person name="Pagani I."/>
            <person name="Pati A."/>
            <person name="Goodwin L."/>
            <person name="Nordberg H.P."/>
            <person name="Cantor M.N."/>
            <person name="Hua S.X."/>
            <person name="Woyke T."/>
            <person name="Kerfeld C.A."/>
        </authorList>
    </citation>
    <scope>NUCLEOTIDE SEQUENCE [LARGE SCALE GENOMIC DNA]</scope>
    <source>
        <strain evidence="2 3">PCC 7417</strain>
    </source>
</reference>
<organism evidence="2 3">
    <name type="scientific">Cylindrospermum stagnale PCC 7417</name>
    <dbReference type="NCBI Taxonomy" id="56107"/>
    <lineage>
        <taxon>Bacteria</taxon>
        <taxon>Bacillati</taxon>
        <taxon>Cyanobacteriota</taxon>
        <taxon>Cyanophyceae</taxon>
        <taxon>Nostocales</taxon>
        <taxon>Nostocaceae</taxon>
        <taxon>Cylindrospermum</taxon>
    </lineage>
</organism>
<sequence>MTILQQTPTKLILQFRPWLIWIFGGIFSLVWLPYINYWKKRITTEETAEAITKFLNRQKIYPQD</sequence>
<dbReference type="RefSeq" id="WP_015209904.1">
    <property type="nucleotide sequence ID" value="NC_019757.1"/>
</dbReference>
<name>K9X205_9NOST</name>
<keyword evidence="1" id="KW-1133">Transmembrane helix</keyword>
<gene>
    <name evidence="2" type="ORF">Cylst_4592</name>
</gene>
<evidence type="ECO:0000313" key="2">
    <source>
        <dbReference type="EMBL" id="AFZ26665.1"/>
    </source>
</evidence>
<proteinExistence type="predicted"/>